<dbReference type="Proteomes" id="UP000824782">
    <property type="component" value="Unassembled WGS sequence"/>
</dbReference>
<dbReference type="EMBL" id="WNYA01000004">
    <property type="protein sequence ID" value="KAG8577353.1"/>
    <property type="molecule type" value="Genomic_DNA"/>
</dbReference>
<evidence type="ECO:0000313" key="2">
    <source>
        <dbReference type="Proteomes" id="UP000824782"/>
    </source>
</evidence>
<gene>
    <name evidence="1" type="ORF">GDO81_010148</name>
</gene>
<comment type="caution">
    <text evidence="1">The sequence shown here is derived from an EMBL/GenBank/DDBJ whole genome shotgun (WGS) entry which is preliminary data.</text>
</comment>
<accession>A0AAV7BXK8</accession>
<keyword evidence="2" id="KW-1185">Reference proteome</keyword>
<protein>
    <submittedName>
        <fullName evidence="1">Uncharacterized protein</fullName>
    </submittedName>
</protein>
<sequence length="120" mass="13759">MYFRQIHFCGSSSCMSSTLSVSRYLIKDSLISLHYELNFDLPCKGSLATRTLYVDMRYAWALAIQIMVNISSKICVHHARLDDTNFSETEYSTILKSILPLISLRKKTVLSTRGLLCKRE</sequence>
<evidence type="ECO:0000313" key="1">
    <source>
        <dbReference type="EMBL" id="KAG8577353.1"/>
    </source>
</evidence>
<organism evidence="1 2">
    <name type="scientific">Engystomops pustulosus</name>
    <name type="common">Tungara frog</name>
    <name type="synonym">Physalaemus pustulosus</name>
    <dbReference type="NCBI Taxonomy" id="76066"/>
    <lineage>
        <taxon>Eukaryota</taxon>
        <taxon>Metazoa</taxon>
        <taxon>Chordata</taxon>
        <taxon>Craniata</taxon>
        <taxon>Vertebrata</taxon>
        <taxon>Euteleostomi</taxon>
        <taxon>Amphibia</taxon>
        <taxon>Batrachia</taxon>
        <taxon>Anura</taxon>
        <taxon>Neobatrachia</taxon>
        <taxon>Hyloidea</taxon>
        <taxon>Leptodactylidae</taxon>
        <taxon>Leiuperinae</taxon>
        <taxon>Engystomops</taxon>
    </lineage>
</organism>
<proteinExistence type="predicted"/>
<name>A0AAV7BXK8_ENGPU</name>
<reference evidence="1" key="1">
    <citation type="thesis" date="2020" institute="ProQuest LLC" country="789 East Eisenhower Parkway, Ann Arbor, MI, USA">
        <title>Comparative Genomics and Chromosome Evolution.</title>
        <authorList>
            <person name="Mudd A.B."/>
        </authorList>
    </citation>
    <scope>NUCLEOTIDE SEQUENCE</scope>
    <source>
        <strain evidence="1">237g6f4</strain>
        <tissue evidence="1">Blood</tissue>
    </source>
</reference>
<dbReference type="AlphaFoldDB" id="A0AAV7BXK8"/>